<evidence type="ECO:0000313" key="8">
    <source>
        <dbReference type="Proteomes" id="UP000216151"/>
    </source>
</evidence>
<keyword evidence="8" id="KW-1185">Reference proteome</keyword>
<evidence type="ECO:0000256" key="5">
    <source>
        <dbReference type="SAM" id="MobiDB-lite"/>
    </source>
</evidence>
<dbReference type="GO" id="GO:0005829">
    <property type="term" value="C:cytosol"/>
    <property type="evidence" value="ECO:0007669"/>
    <property type="project" value="TreeGrafter"/>
</dbReference>
<evidence type="ECO:0000256" key="2">
    <source>
        <dbReference type="ARBA" id="ARBA00022801"/>
    </source>
</evidence>
<evidence type="ECO:0000256" key="3">
    <source>
        <dbReference type="ARBA" id="ARBA00038412"/>
    </source>
</evidence>
<dbReference type="GO" id="GO:0003676">
    <property type="term" value="F:nucleic acid binding"/>
    <property type="evidence" value="ECO:0007669"/>
    <property type="project" value="InterPro"/>
</dbReference>
<keyword evidence="2" id="KW-0378">Hydrolase</keyword>
<dbReference type="InterPro" id="IPR002711">
    <property type="entry name" value="HNH"/>
</dbReference>
<reference evidence="7 8" key="1">
    <citation type="submission" date="2017-04" db="EMBL/GenBank/DDBJ databases">
        <title>Kefir bacterial isolates.</title>
        <authorList>
            <person name="Kim Y."/>
            <person name="Blasche S."/>
            <person name="Patil K.R."/>
        </authorList>
    </citation>
    <scope>NUCLEOTIDE SEQUENCE [LARGE SCALE GENOMIC DNA]</scope>
    <source>
        <strain evidence="7 8">KR</strain>
    </source>
</reference>
<sequence length="100" mass="11521">MSPVPTFRPFATTPAASEPQRGSASARGYGRRWQKARKQFLLEHPTCQCSDPTCQRPATEVDHIRPHRGDYDLFWDEANWQALTKECHSRKTVSEGRKTY</sequence>
<keyword evidence="1" id="KW-0540">Nuclease</keyword>
<gene>
    <name evidence="7" type="ORF">B8X00_09060</name>
</gene>
<proteinExistence type="inferred from homology"/>
<dbReference type="PANTHER" id="PTHR41286">
    <property type="entry name" value="HNH NUCLEASE YAJD-RELATED"/>
    <property type="match status" value="1"/>
</dbReference>
<evidence type="ECO:0000313" key="7">
    <source>
        <dbReference type="EMBL" id="PAK77816.1"/>
    </source>
</evidence>
<dbReference type="Pfam" id="PF01844">
    <property type="entry name" value="HNH"/>
    <property type="match status" value="1"/>
</dbReference>
<dbReference type="GO" id="GO:0004519">
    <property type="term" value="F:endonuclease activity"/>
    <property type="evidence" value="ECO:0007669"/>
    <property type="project" value="UniProtKB-KW"/>
</dbReference>
<dbReference type="InterPro" id="IPR003615">
    <property type="entry name" value="HNH_nuc"/>
</dbReference>
<dbReference type="RefSeq" id="WP_095349930.1">
    <property type="nucleotide sequence ID" value="NZ_NCXK01000011.1"/>
</dbReference>
<evidence type="ECO:0000256" key="1">
    <source>
        <dbReference type="ARBA" id="ARBA00022722"/>
    </source>
</evidence>
<dbReference type="Gene3D" id="1.10.30.50">
    <property type="match status" value="1"/>
</dbReference>
<dbReference type="EMBL" id="NCXK01000011">
    <property type="protein sequence ID" value="PAK77816.1"/>
    <property type="molecule type" value="Genomic_DNA"/>
</dbReference>
<dbReference type="PANTHER" id="PTHR41286:SF1">
    <property type="entry name" value="HNH NUCLEASE YAJD-RELATED"/>
    <property type="match status" value="1"/>
</dbReference>
<organism evidence="7 8">
    <name type="scientific">Acetobacter fabarum</name>
    <dbReference type="NCBI Taxonomy" id="483199"/>
    <lineage>
        <taxon>Bacteria</taxon>
        <taxon>Pseudomonadati</taxon>
        <taxon>Pseudomonadota</taxon>
        <taxon>Alphaproteobacteria</taxon>
        <taxon>Acetobacterales</taxon>
        <taxon>Acetobacteraceae</taxon>
        <taxon>Acetobacter</taxon>
    </lineage>
</organism>
<comment type="caution">
    <text evidence="7">The sequence shown here is derived from an EMBL/GenBank/DDBJ whole genome shotgun (WGS) entry which is preliminary data.</text>
</comment>
<protein>
    <recommendedName>
        <fullName evidence="4">Putative HNH nuclease YajD</fullName>
    </recommendedName>
</protein>
<comment type="similarity">
    <text evidence="3">Belongs to the HNH nuclease family.</text>
</comment>
<accession>A0A269XZJ1</accession>
<name>A0A269XZJ1_9PROT</name>
<evidence type="ECO:0000259" key="6">
    <source>
        <dbReference type="SMART" id="SM00507"/>
    </source>
</evidence>
<dbReference type="GO" id="GO:0016787">
    <property type="term" value="F:hydrolase activity"/>
    <property type="evidence" value="ECO:0007669"/>
    <property type="project" value="UniProtKB-KW"/>
</dbReference>
<feature type="domain" description="HNH nuclease" evidence="6">
    <location>
        <begin position="35"/>
        <end position="89"/>
    </location>
</feature>
<feature type="region of interest" description="Disordered" evidence="5">
    <location>
        <begin position="1"/>
        <end position="30"/>
    </location>
</feature>
<dbReference type="Proteomes" id="UP000216151">
    <property type="component" value="Unassembled WGS sequence"/>
</dbReference>
<dbReference type="OrthoDB" id="5292295at2"/>
<keyword evidence="7" id="KW-0255">Endonuclease</keyword>
<evidence type="ECO:0000256" key="4">
    <source>
        <dbReference type="ARBA" id="ARBA00040194"/>
    </source>
</evidence>
<dbReference type="AlphaFoldDB" id="A0A269XZJ1"/>
<dbReference type="CDD" id="cd00085">
    <property type="entry name" value="HNHc"/>
    <property type="match status" value="1"/>
</dbReference>
<dbReference type="GO" id="GO:0008270">
    <property type="term" value="F:zinc ion binding"/>
    <property type="evidence" value="ECO:0007669"/>
    <property type="project" value="InterPro"/>
</dbReference>
<dbReference type="SMART" id="SM00507">
    <property type="entry name" value="HNHc"/>
    <property type="match status" value="1"/>
</dbReference>